<dbReference type="Proteomes" id="UP001155280">
    <property type="component" value="Unassembled WGS sequence"/>
</dbReference>
<evidence type="ECO:0000313" key="1">
    <source>
        <dbReference type="EMBL" id="MCP9200823.1"/>
    </source>
</evidence>
<proteinExistence type="predicted"/>
<dbReference type="EMBL" id="JANCNS010000003">
    <property type="protein sequence ID" value="MCP9200823.1"/>
    <property type="molecule type" value="Genomic_DNA"/>
</dbReference>
<gene>
    <name evidence="1" type="ORF">MKO06_12960</name>
</gene>
<accession>A0A9X2KYR1</accession>
<name>A0A9X2KYR1_9FLAO</name>
<dbReference type="AlphaFoldDB" id="A0A9X2KYR1"/>
<keyword evidence="2" id="KW-1185">Reference proteome</keyword>
<protein>
    <submittedName>
        <fullName evidence="1">Hemerythrin domain-containing protein</fullName>
    </submittedName>
</protein>
<dbReference type="RefSeq" id="WP_241552494.1">
    <property type="nucleotide sequence ID" value="NZ_JANCNS010000003.1"/>
</dbReference>
<comment type="caution">
    <text evidence="1">The sequence shown here is derived from an EMBL/GenBank/DDBJ whole genome shotgun (WGS) entry which is preliminary data.</text>
</comment>
<evidence type="ECO:0000313" key="2">
    <source>
        <dbReference type="Proteomes" id="UP001155280"/>
    </source>
</evidence>
<organism evidence="1 2">
    <name type="scientific">Christiangramia oceanisediminis</name>
    <dbReference type="NCBI Taxonomy" id="2920386"/>
    <lineage>
        <taxon>Bacteria</taxon>
        <taxon>Pseudomonadati</taxon>
        <taxon>Bacteroidota</taxon>
        <taxon>Flavobacteriia</taxon>
        <taxon>Flavobacteriales</taxon>
        <taxon>Flavobacteriaceae</taxon>
        <taxon>Christiangramia</taxon>
    </lineage>
</organism>
<reference evidence="1" key="1">
    <citation type="submission" date="2022-07" db="EMBL/GenBank/DDBJ databases">
        <title>Gramela sediminis sp. nov., isolated from deep-sea sediment of the Indian Ocean.</title>
        <authorList>
            <person name="Shi H."/>
        </authorList>
    </citation>
    <scope>NUCLEOTIDE SEQUENCE</scope>
    <source>
        <strain evidence="1">GC03-9</strain>
    </source>
</reference>
<dbReference type="Gene3D" id="1.20.120.520">
    <property type="entry name" value="nmb1532 protein domain like"/>
    <property type="match status" value="1"/>
</dbReference>
<sequence length="155" mass="18821">MRHPKPIKRHPSLQPISRQHHFGLLFTWKIRKGLAMGISAERMKAYRDWFFQKEILQHFELEEKHVFKILGEKNSLVERALQEHVRLKELFQREDDILNALKDLEKELTAHIRFEERILFHKIEEIAQPEQLKLIDQLHIPDMAKSDEYHDPFWI</sequence>